<evidence type="ECO:0000259" key="4">
    <source>
        <dbReference type="Pfam" id="PF06722"/>
    </source>
</evidence>
<comment type="similarity">
    <text evidence="1">Belongs to the UDP-glycosyltransferase family.</text>
</comment>
<accession>A0ABU0SNE8</accession>
<dbReference type="InterPro" id="IPR010610">
    <property type="entry name" value="EryCIII-like_C"/>
</dbReference>
<reference evidence="5 6" key="1">
    <citation type="submission" date="2023-07" db="EMBL/GenBank/DDBJ databases">
        <title>Comparative genomics of wheat-associated soil bacteria to identify genetic determinants of phenazine resistance.</title>
        <authorList>
            <person name="Mouncey N."/>
        </authorList>
    </citation>
    <scope>NUCLEOTIDE SEQUENCE [LARGE SCALE GENOMIC DNA]</scope>
    <source>
        <strain evidence="5 6">V2I4</strain>
    </source>
</reference>
<dbReference type="InterPro" id="IPR002213">
    <property type="entry name" value="UDP_glucos_trans"/>
</dbReference>
<dbReference type="SUPFAM" id="SSF53756">
    <property type="entry name" value="UDP-Glycosyltransferase/glycogen phosphorylase"/>
    <property type="match status" value="1"/>
</dbReference>
<dbReference type="RefSeq" id="WP_307520392.1">
    <property type="nucleotide sequence ID" value="NZ_JAUSZI010000002.1"/>
</dbReference>
<sequence length="418" mass="45611">MTTRHVAVFMFPGYGHVNPTIEISRCLIALGHRVTYVLDEKFADPVTAIGAEMVRYTSHRSRLGEGTVTGEDIGALGLTFLRESMDVILPRTLEAFEDDVPDLVLYDLESFFTARTAARRWGRPTVQLFPYVAANEHYALSLEVFDGVSESLQKCLDLITEHLAAEGTDSETAATFLANFDSRNVVLLPKSFQPMGETFDDRYTFTGHSLPADRSGTGSWQHPSGGGPMALITLGTEVNDRPDFFRNCVEAFDGSDWHLVMSVGPGNLPACRAAAQGAAGVEMHEWLAFNTVLPHASAVVCHAGISTMLEAISFGRPLVVITYTPEDRVNGRLTEELGLGVAMSGHEVTPERLREAVETVAHSDRIQRQVARMRTEMLAAGGPARAARLLDGWLGEPAPAAQPTAIQNERWSSRDGAR</sequence>
<dbReference type="NCBIfam" id="TIGR01426">
    <property type="entry name" value="MGT"/>
    <property type="match status" value="1"/>
</dbReference>
<keyword evidence="2" id="KW-0808">Transferase</keyword>
<dbReference type="PANTHER" id="PTHR48050">
    <property type="entry name" value="STEROL 3-BETA-GLUCOSYLTRANSFERASE"/>
    <property type="match status" value="1"/>
</dbReference>
<name>A0ABU0SNE8_9ACTN</name>
<gene>
    <name evidence="5" type="ORF">QF035_002660</name>
</gene>
<evidence type="ECO:0000313" key="6">
    <source>
        <dbReference type="Proteomes" id="UP001230328"/>
    </source>
</evidence>
<dbReference type="InterPro" id="IPR006326">
    <property type="entry name" value="UDPGT_MGT-like"/>
</dbReference>
<proteinExistence type="inferred from homology"/>
<feature type="domain" description="Erythromycin biosynthesis protein CIII-like C-terminal" evidence="4">
    <location>
        <begin position="280"/>
        <end position="387"/>
    </location>
</feature>
<keyword evidence="6" id="KW-1185">Reference proteome</keyword>
<comment type="caution">
    <text evidence="5">The sequence shown here is derived from an EMBL/GenBank/DDBJ whole genome shotgun (WGS) entry which is preliminary data.</text>
</comment>
<protein>
    <submittedName>
        <fullName evidence="5">MGT family glycosyltransferase</fullName>
    </submittedName>
</protein>
<evidence type="ECO:0000256" key="2">
    <source>
        <dbReference type="ARBA" id="ARBA00022679"/>
    </source>
</evidence>
<evidence type="ECO:0000256" key="3">
    <source>
        <dbReference type="SAM" id="MobiDB-lite"/>
    </source>
</evidence>
<feature type="region of interest" description="Disordered" evidence="3">
    <location>
        <begin position="398"/>
        <end position="418"/>
    </location>
</feature>
<dbReference type="PANTHER" id="PTHR48050:SF13">
    <property type="entry name" value="STEROL 3-BETA-GLUCOSYLTRANSFERASE UGT80A2"/>
    <property type="match status" value="1"/>
</dbReference>
<evidence type="ECO:0000256" key="1">
    <source>
        <dbReference type="ARBA" id="ARBA00009995"/>
    </source>
</evidence>
<dbReference type="Pfam" id="PF06722">
    <property type="entry name" value="EryCIII-like_C"/>
    <property type="match status" value="1"/>
</dbReference>
<evidence type="ECO:0000313" key="5">
    <source>
        <dbReference type="EMBL" id="MDQ1025078.1"/>
    </source>
</evidence>
<dbReference type="EMBL" id="JAUSZI010000002">
    <property type="protein sequence ID" value="MDQ1025078.1"/>
    <property type="molecule type" value="Genomic_DNA"/>
</dbReference>
<dbReference type="CDD" id="cd03784">
    <property type="entry name" value="GT1_Gtf-like"/>
    <property type="match status" value="1"/>
</dbReference>
<dbReference type="InterPro" id="IPR050426">
    <property type="entry name" value="Glycosyltransferase_28"/>
</dbReference>
<dbReference type="Gene3D" id="3.40.50.2000">
    <property type="entry name" value="Glycogen Phosphorylase B"/>
    <property type="match status" value="2"/>
</dbReference>
<dbReference type="Proteomes" id="UP001230328">
    <property type="component" value="Unassembled WGS sequence"/>
</dbReference>
<organism evidence="5 6">
    <name type="scientific">Streptomyces umbrinus</name>
    <dbReference type="NCBI Taxonomy" id="67370"/>
    <lineage>
        <taxon>Bacteria</taxon>
        <taxon>Bacillati</taxon>
        <taxon>Actinomycetota</taxon>
        <taxon>Actinomycetes</taxon>
        <taxon>Kitasatosporales</taxon>
        <taxon>Streptomycetaceae</taxon>
        <taxon>Streptomyces</taxon>
        <taxon>Streptomyces phaeochromogenes group</taxon>
    </lineage>
</organism>